<feature type="region of interest" description="Disordered" evidence="5">
    <location>
        <begin position="731"/>
        <end position="750"/>
    </location>
</feature>
<dbReference type="SUPFAM" id="SSF50156">
    <property type="entry name" value="PDZ domain-like"/>
    <property type="match status" value="1"/>
</dbReference>
<accession>A0A7R8CNP7</accession>
<feature type="compositionally biased region" description="Basic and acidic residues" evidence="5">
    <location>
        <begin position="947"/>
        <end position="961"/>
    </location>
</feature>
<name>A0A7R8CNP7_LEPSM</name>
<feature type="compositionally biased region" description="Polar residues" evidence="5">
    <location>
        <begin position="990"/>
        <end position="1006"/>
    </location>
</feature>
<feature type="compositionally biased region" description="Basic and acidic residues" evidence="5">
    <location>
        <begin position="579"/>
        <end position="590"/>
    </location>
</feature>
<dbReference type="Gene3D" id="2.30.29.30">
    <property type="entry name" value="Pleckstrin-homology domain (PH domain)/Phosphotyrosine-binding domain (PTB)"/>
    <property type="match status" value="1"/>
</dbReference>
<feature type="compositionally biased region" description="Basic and acidic residues" evidence="5">
    <location>
        <begin position="1177"/>
        <end position="1186"/>
    </location>
</feature>
<protein>
    <submittedName>
        <fullName evidence="6">(salmon louse) hypothetical protein</fullName>
    </submittedName>
</protein>
<evidence type="ECO:0000313" key="6">
    <source>
        <dbReference type="EMBL" id="CAF2877188.1"/>
    </source>
</evidence>
<evidence type="ECO:0000256" key="4">
    <source>
        <dbReference type="ARBA" id="ARBA00023212"/>
    </source>
</evidence>
<feature type="compositionally biased region" description="Basic and acidic residues" evidence="5">
    <location>
        <begin position="861"/>
        <end position="876"/>
    </location>
</feature>
<feature type="compositionally biased region" description="Low complexity" evidence="5">
    <location>
        <begin position="760"/>
        <end position="772"/>
    </location>
</feature>
<feature type="compositionally biased region" description="Polar residues" evidence="5">
    <location>
        <begin position="142"/>
        <end position="169"/>
    </location>
</feature>
<sequence>MSTPDFEVKKLHPDVILLQREEFVFPEDEEGYPLRIVKLNRHDDGSLGIGIKGGIEHNLPILISKVSTNENDDHLYIGDAILKVNEEVLSCASHDEAINILRNGGSQVVLTVKHYKSAAPFLLKNFRQLIPESGDPFEDGNRNNTFRGSSKEPSTPGSTTSDRIPTIDSPCSSSSECNWNGIPCVRRRWIDYVEVPLLMAYITRYIHGTDKIRPNAFEVRGLNGSNTGVIHSPNLRVLSNWIKLISEQVTILTSQQASLFNCHFPSSNQISYMGWVAEGILNRNQPWQNWKPKFFALKGREVCILDSPPTTFSDWSRKNVQKYDITHAMLRIIKESENVDERQHCFLIQTSNQESRYFSMETRQELLRLESYWHKAVCHAVCQLESSSFHVVYKNRPGELILDWSKGFLFRHISSNVFTFAYNFSQLKGSSDDGNEMLTLLFRDASSEDADQDGTIEVDVICPKLQDLLFFMHSFLTAKVASMDPLFLSDKRLCIAVLWILLLLENVLVSGVQDGKKIKKGTKSGHSDDKRKIGSFKMEDSALKGDHGIKKHHKNHKKSHHHKKRHHHGKKMNQTKSYGKRDGNIGDKSTKMTGTKKGQIKNGYSLKDIKCSKHGDTLKKCESICIDENMCQVNTFIKRCTCKGVKIGLEDNSYFNSTTGEKVTSSGLDSIDDICDSCYVHTCDDSIDDKDISNRGGIFKSKFKQGTDYYKSKNVNKIRIERSAEDFDDRKKINMDYPSSSMEDSIETSDIKELEEYTKSNEINSYESQYENESNEEMSQEVEKSNSKNQSNGDHDEESNLSKEYQDEKDSDGEEPNSDELNNEKDQNGEETSSVELDDQKDPDEEEPSFDELSDEEDPNGEERPSNEFNDEKYYGEEEQSSDELNDEKYPDEEEPPSNELNDEKVHDKEKHPSNDLNNGKYSGEDEDSSDELNDEKEYDGEETPSDEFKDEKNTDREKRPSNGNGNETISDVEKPSSKNFNDEKDHPVQLSSSGNVVKSNQNSISTDEDSLEEPNPSIEFDNKSGYEVDSYNDSTQGNFSRKKYKVNEDQKLDSLENLSINDVSVEKEESITESSISNQTTENNSFEENDSRSEDLIASSESTLLVHKDEQSDSYENTDVRDIPQEDIKVQSSSIEDENLIKESFEGVEDATNLSNEIDTVEESQDSLDSSTIDDNGPKDDEKNKVTSSENNSTVKRSNHTLHESKIKVIRTEPMEDNIQSDFKEVISNAKSKLSSNADKKVENEDIMDLGGRDDNSVATLPSDVTPEVYTDVDNEVNLEKQENPISSNTTSNPNVTEDTSENRSKEDDSGYLTKNEDLNLIKSGNGHFEDDIKKKLKWSPPNLTRQQCSPRGNETRTCIEECNIDGLTCTTAISLQRCTCSGRYVNLVELRNLGMVI</sequence>
<feature type="compositionally biased region" description="Basic and acidic residues" evidence="5">
    <location>
        <begin position="1119"/>
        <end position="1130"/>
    </location>
</feature>
<dbReference type="InterPro" id="IPR055108">
    <property type="entry name" value="Syntrophin_4th"/>
</dbReference>
<feature type="compositionally biased region" description="Acidic residues" evidence="5">
    <location>
        <begin position="836"/>
        <end position="860"/>
    </location>
</feature>
<dbReference type="PROSITE" id="PS50106">
    <property type="entry name" value="PDZ"/>
    <property type="match status" value="1"/>
</dbReference>
<feature type="compositionally biased region" description="Acidic residues" evidence="5">
    <location>
        <begin position="877"/>
        <end position="897"/>
    </location>
</feature>
<dbReference type="PANTHER" id="PTHR10554">
    <property type="entry name" value="SYNTROPHIN"/>
    <property type="match status" value="1"/>
</dbReference>
<evidence type="ECO:0000256" key="1">
    <source>
        <dbReference type="ARBA" id="ARBA00004245"/>
    </source>
</evidence>
<feature type="region of interest" description="Disordered" evidence="5">
    <location>
        <begin position="756"/>
        <end position="1205"/>
    </location>
</feature>
<feature type="compositionally biased region" description="Low complexity" evidence="5">
    <location>
        <begin position="1288"/>
        <end position="1298"/>
    </location>
</feature>
<dbReference type="GO" id="GO:0005198">
    <property type="term" value="F:structural molecule activity"/>
    <property type="evidence" value="ECO:0007669"/>
    <property type="project" value="InterPro"/>
</dbReference>
<dbReference type="PANTHER" id="PTHR10554:SF1">
    <property type="entry name" value="FI16515P1"/>
    <property type="match status" value="1"/>
</dbReference>
<dbReference type="GO" id="GO:0016010">
    <property type="term" value="C:dystrophin-associated glycoprotein complex"/>
    <property type="evidence" value="ECO:0007669"/>
    <property type="project" value="TreeGrafter"/>
</dbReference>
<evidence type="ECO:0000256" key="5">
    <source>
        <dbReference type="SAM" id="MobiDB-lite"/>
    </source>
</evidence>
<feature type="compositionally biased region" description="Acidic residues" evidence="5">
    <location>
        <begin position="925"/>
        <end position="946"/>
    </location>
</feature>
<dbReference type="OrthoDB" id="10681432at2759"/>
<dbReference type="InterPro" id="IPR001849">
    <property type="entry name" value="PH_domain"/>
</dbReference>
<evidence type="ECO:0000256" key="2">
    <source>
        <dbReference type="ARBA" id="ARBA00010798"/>
    </source>
</evidence>
<feature type="region of interest" description="Disordered" evidence="5">
    <location>
        <begin position="544"/>
        <end position="598"/>
    </location>
</feature>
<dbReference type="InterPro" id="IPR036034">
    <property type="entry name" value="PDZ_sf"/>
</dbReference>
<feature type="compositionally biased region" description="Basic and acidic residues" evidence="5">
    <location>
        <begin position="1046"/>
        <end position="1055"/>
    </location>
</feature>
<feature type="compositionally biased region" description="Basic residues" evidence="5">
    <location>
        <begin position="549"/>
        <end position="573"/>
    </location>
</feature>
<feature type="compositionally biased region" description="Basic and acidic residues" evidence="5">
    <location>
        <begin position="798"/>
        <end position="808"/>
    </location>
</feature>
<feature type="region of interest" description="Disordered" evidence="5">
    <location>
        <begin position="133"/>
        <end position="169"/>
    </location>
</feature>
<evidence type="ECO:0000256" key="3">
    <source>
        <dbReference type="ARBA" id="ARBA00022490"/>
    </source>
</evidence>
<dbReference type="SMART" id="SM00228">
    <property type="entry name" value="PDZ"/>
    <property type="match status" value="1"/>
</dbReference>
<dbReference type="Gene3D" id="2.30.42.10">
    <property type="match status" value="1"/>
</dbReference>
<proteinExistence type="inferred from homology"/>
<reference evidence="6" key="1">
    <citation type="submission" date="2021-02" db="EMBL/GenBank/DDBJ databases">
        <authorList>
            <person name="Bekaert M."/>
        </authorList>
    </citation>
    <scope>NUCLEOTIDE SEQUENCE</scope>
    <source>
        <strain evidence="6">IoA-00</strain>
    </source>
</reference>
<feature type="compositionally biased region" description="Low complexity" evidence="5">
    <location>
        <begin position="1073"/>
        <end position="1085"/>
    </location>
</feature>
<feature type="compositionally biased region" description="Basic and acidic residues" evidence="5">
    <location>
        <begin position="902"/>
        <end position="914"/>
    </location>
</feature>
<feature type="compositionally biased region" description="Acidic residues" evidence="5">
    <location>
        <begin position="809"/>
        <end position="818"/>
    </location>
</feature>
<dbReference type="PROSITE" id="PS50003">
    <property type="entry name" value="PH_DOMAIN"/>
    <property type="match status" value="1"/>
</dbReference>
<dbReference type="EMBL" id="HG994581">
    <property type="protein sequence ID" value="CAF2877188.1"/>
    <property type="molecule type" value="Genomic_DNA"/>
</dbReference>
<feature type="compositionally biased region" description="Basic and acidic residues" evidence="5">
    <location>
        <begin position="1302"/>
        <end position="1316"/>
    </location>
</feature>
<dbReference type="InterPro" id="IPR011993">
    <property type="entry name" value="PH-like_dom_sf"/>
</dbReference>
<feature type="region of interest" description="Disordered" evidence="5">
    <location>
        <begin position="1280"/>
        <end position="1316"/>
    </location>
</feature>
<gene>
    <name evidence="6" type="ORF">LSAA_6669</name>
</gene>
<dbReference type="Pfam" id="PF23012">
    <property type="entry name" value="Syntrophin_4th"/>
    <property type="match status" value="1"/>
</dbReference>
<feature type="compositionally biased region" description="Polar residues" evidence="5">
    <location>
        <begin position="1187"/>
        <end position="1197"/>
    </location>
</feature>
<comment type="similarity">
    <text evidence="2">Belongs to the syntrophin family.</text>
</comment>
<comment type="subcellular location">
    <subcellularLocation>
        <location evidence="1">Cytoplasm</location>
        <location evidence="1">Cytoskeleton</location>
    </subcellularLocation>
</comment>
<dbReference type="GO" id="GO:0005856">
    <property type="term" value="C:cytoskeleton"/>
    <property type="evidence" value="ECO:0007669"/>
    <property type="project" value="UniProtKB-SubCell"/>
</dbReference>
<dbReference type="Proteomes" id="UP000675881">
    <property type="component" value="Chromosome 2"/>
</dbReference>
<keyword evidence="3" id="KW-0963">Cytoplasm</keyword>
<dbReference type="SUPFAM" id="SSF50729">
    <property type="entry name" value="PH domain-like"/>
    <property type="match status" value="2"/>
</dbReference>
<feature type="compositionally biased region" description="Basic and acidic residues" evidence="5">
    <location>
        <begin position="972"/>
        <end position="988"/>
    </location>
</feature>
<dbReference type="InterPro" id="IPR001478">
    <property type="entry name" value="PDZ"/>
</dbReference>
<dbReference type="InterPro" id="IPR015482">
    <property type="entry name" value="Syntrophin"/>
</dbReference>
<evidence type="ECO:0000313" key="7">
    <source>
        <dbReference type="Proteomes" id="UP000675881"/>
    </source>
</evidence>
<dbReference type="Pfam" id="PF00595">
    <property type="entry name" value="PDZ"/>
    <property type="match status" value="1"/>
</dbReference>
<organism evidence="6 7">
    <name type="scientific">Lepeophtheirus salmonis</name>
    <name type="common">Salmon louse</name>
    <name type="synonym">Caligus salmonis</name>
    <dbReference type="NCBI Taxonomy" id="72036"/>
    <lineage>
        <taxon>Eukaryota</taxon>
        <taxon>Metazoa</taxon>
        <taxon>Ecdysozoa</taxon>
        <taxon>Arthropoda</taxon>
        <taxon>Crustacea</taxon>
        <taxon>Multicrustacea</taxon>
        <taxon>Hexanauplia</taxon>
        <taxon>Copepoda</taxon>
        <taxon>Siphonostomatoida</taxon>
        <taxon>Caligidae</taxon>
        <taxon>Lepeophtheirus</taxon>
    </lineage>
</organism>
<keyword evidence="7" id="KW-1185">Reference proteome</keyword>
<keyword evidence="4" id="KW-0206">Cytoskeleton</keyword>